<sequence length="143" mass="15298">MVKVKKTGFTLIELLIVVAIIAILAAIAYPSYTNYKVRVNRTDAQAEMMTIAHMLSQYKVTNGNYTNATLAQIYGGSVTPSHGQALYDLTLVAAASTWTLTATPKTSTVQSGNGSISLDSQGQKCWTKGTSCTPTATSNWDGR</sequence>
<keyword evidence="2" id="KW-0812">Transmembrane</keyword>
<keyword evidence="4" id="KW-1185">Reference proteome</keyword>
<dbReference type="EMBL" id="CP029397">
    <property type="protein sequence ID" value="AWL30186.1"/>
    <property type="molecule type" value="Genomic_DNA"/>
</dbReference>
<dbReference type="KEGG" id="adv:DJ533_17265"/>
<dbReference type="InterPro" id="IPR045584">
    <property type="entry name" value="Pilin-like"/>
</dbReference>
<dbReference type="SUPFAM" id="SSF54523">
    <property type="entry name" value="Pili subunits"/>
    <property type="match status" value="1"/>
</dbReference>
<dbReference type="InterPro" id="IPR031982">
    <property type="entry name" value="PilE-like"/>
</dbReference>
<keyword evidence="2" id="KW-0472">Membrane</keyword>
<evidence type="ECO:0000313" key="3">
    <source>
        <dbReference type="EMBL" id="AWL30186.1"/>
    </source>
</evidence>
<dbReference type="AlphaFoldDB" id="A0A2S2FGV0"/>
<dbReference type="InterPro" id="IPR000983">
    <property type="entry name" value="Bac_GSPG_pilin"/>
</dbReference>
<dbReference type="PANTHER" id="PTHR30093:SF47">
    <property type="entry name" value="TYPE IV PILUS NON-CORE MINOR PILIN PILE"/>
    <property type="match status" value="1"/>
</dbReference>
<evidence type="ECO:0000256" key="1">
    <source>
        <dbReference type="ARBA" id="ARBA00022481"/>
    </source>
</evidence>
<reference evidence="3" key="1">
    <citation type="submission" date="2019-08" db="EMBL/GenBank/DDBJ databases">
        <title>The complete genome of Acinetobacter defluvii strain WCHAD010030.</title>
        <authorList>
            <person name="Hu Y."/>
            <person name="Qin J."/>
            <person name="Feng Y."/>
            <person name="Zong Z."/>
        </authorList>
    </citation>
    <scope>NUCLEOTIDE SEQUENCE</scope>
    <source>
        <strain evidence="3">WCHA30</strain>
    </source>
</reference>
<evidence type="ECO:0000313" key="4">
    <source>
        <dbReference type="Proteomes" id="UP000245977"/>
    </source>
</evidence>
<dbReference type="GO" id="GO:0043683">
    <property type="term" value="P:type IV pilus assembly"/>
    <property type="evidence" value="ECO:0007669"/>
    <property type="project" value="InterPro"/>
</dbReference>
<keyword evidence="2" id="KW-1133">Transmembrane helix</keyword>
<keyword evidence="1" id="KW-0488">Methylation</keyword>
<protein>
    <submittedName>
        <fullName evidence="3">Prepilin-type N-terminal cleavage/methylation domain-containing protein</fullName>
    </submittedName>
</protein>
<evidence type="ECO:0000256" key="2">
    <source>
        <dbReference type="SAM" id="Phobius"/>
    </source>
</evidence>
<dbReference type="PANTHER" id="PTHR30093">
    <property type="entry name" value="GENERAL SECRETION PATHWAY PROTEIN G"/>
    <property type="match status" value="1"/>
</dbReference>
<name>A0A2S2FGV0_9GAMM</name>
<dbReference type="Gene3D" id="3.30.700.10">
    <property type="entry name" value="Glycoprotein, Type 4 Pilin"/>
    <property type="match status" value="1"/>
</dbReference>
<gene>
    <name evidence="3" type="ORF">DJ533_17265</name>
</gene>
<dbReference type="InterPro" id="IPR012902">
    <property type="entry name" value="N_methyl_site"/>
</dbReference>
<dbReference type="GO" id="GO:0015628">
    <property type="term" value="P:protein secretion by the type II secretion system"/>
    <property type="evidence" value="ECO:0007669"/>
    <property type="project" value="InterPro"/>
</dbReference>
<dbReference type="PROSITE" id="PS00409">
    <property type="entry name" value="PROKAR_NTER_METHYL"/>
    <property type="match status" value="1"/>
</dbReference>
<organism evidence="3 4">
    <name type="scientific">Acinetobacter defluvii</name>
    <dbReference type="NCBI Taxonomy" id="1871111"/>
    <lineage>
        <taxon>Bacteria</taxon>
        <taxon>Pseudomonadati</taxon>
        <taxon>Pseudomonadota</taxon>
        <taxon>Gammaproteobacteria</taxon>
        <taxon>Moraxellales</taxon>
        <taxon>Moraxellaceae</taxon>
        <taxon>Acinetobacter</taxon>
    </lineage>
</organism>
<dbReference type="OrthoDB" id="5296638at2"/>
<feature type="transmembrane region" description="Helical" evidence="2">
    <location>
        <begin position="12"/>
        <end position="32"/>
    </location>
</feature>
<dbReference type="NCBIfam" id="TIGR02532">
    <property type="entry name" value="IV_pilin_GFxxxE"/>
    <property type="match status" value="1"/>
</dbReference>
<proteinExistence type="predicted"/>
<accession>A0A2S2FGV0</accession>
<dbReference type="Pfam" id="PF07963">
    <property type="entry name" value="N_methyl"/>
    <property type="match status" value="1"/>
</dbReference>
<dbReference type="Proteomes" id="UP000245977">
    <property type="component" value="Chromosome"/>
</dbReference>
<dbReference type="GO" id="GO:0015627">
    <property type="term" value="C:type II protein secretion system complex"/>
    <property type="evidence" value="ECO:0007669"/>
    <property type="project" value="InterPro"/>
</dbReference>
<dbReference type="PRINTS" id="PR00813">
    <property type="entry name" value="BCTERIALGSPG"/>
</dbReference>
<dbReference type="Pfam" id="PF16732">
    <property type="entry name" value="ComP_DUS"/>
    <property type="match status" value="1"/>
</dbReference>
<dbReference type="STRING" id="1871111.GCA_001704615_03048"/>